<dbReference type="STRING" id="439375.Oant_1822"/>
<accession>A6WZY4</accession>
<dbReference type="eggNOG" id="COG1649">
    <property type="taxonomic scope" value="Bacteria"/>
</dbReference>
<dbReference type="HOGENOM" id="CLU_019247_0_1_5"/>
<evidence type="ECO:0000313" key="5">
    <source>
        <dbReference type="Proteomes" id="UP000002301"/>
    </source>
</evidence>
<dbReference type="Proteomes" id="UP000002301">
    <property type="component" value="Chromosome 1"/>
</dbReference>
<dbReference type="Gene3D" id="3.20.20.80">
    <property type="entry name" value="Glycosidases"/>
    <property type="match status" value="1"/>
</dbReference>
<dbReference type="EMBL" id="CP000758">
    <property type="protein sequence ID" value="ABS14538.1"/>
    <property type="molecule type" value="Genomic_DNA"/>
</dbReference>
<evidence type="ECO:0000256" key="2">
    <source>
        <dbReference type="SAM" id="Coils"/>
    </source>
</evidence>
<evidence type="ECO:0000256" key="1">
    <source>
        <dbReference type="ARBA" id="ARBA00022729"/>
    </source>
</evidence>
<dbReference type="Pfam" id="PF02638">
    <property type="entry name" value="GHL10"/>
    <property type="match status" value="1"/>
</dbReference>
<keyword evidence="1" id="KW-0732">Signal</keyword>
<organism evidence="4 5">
    <name type="scientific">Brucella anthropi (strain ATCC 49188 / DSM 6882 / CCUG 24695 / JCM 21032 / LMG 3331 / NBRC 15819 / NCTC 12168 / Alc 37)</name>
    <name type="common">Ochrobactrum anthropi</name>
    <dbReference type="NCBI Taxonomy" id="439375"/>
    <lineage>
        <taxon>Bacteria</taxon>
        <taxon>Pseudomonadati</taxon>
        <taxon>Pseudomonadota</taxon>
        <taxon>Alphaproteobacteria</taxon>
        <taxon>Hyphomicrobiales</taxon>
        <taxon>Brucellaceae</taxon>
        <taxon>Brucella/Ochrobactrum group</taxon>
        <taxon>Brucella</taxon>
    </lineage>
</organism>
<sequence length="442" mass="50877">MESTMRNFSKLERPLRVQMDVRRSDALKNHFKPLPDELFRRNDFMPLDCDAFHASWIATVLNLDWPSRSSSRIEDDAERIKRQKEELLRLFDEASEHGINAVIFQVSPTADAFYQSSYLPWSSYLTGTLGKDPGFDPLKFAIQEAHKRGIELHAWLNPYRVSMDTKPSTRKELRNSSNESPVSVFKSHPDWVGVSADRYVLDPGIPAVREWVTNVTAEVVQKYDIDGIQFDDYFYYETASSKLDDDKSYARFGTRFSSKYEWRRYNTHTLVREISDKIKAIKPNVRFGISPSGVWRNAADDPRGSATRAGKTNYDGDFADTRRWVKEGMIDYIAPQIYWSFGRKDVSYGTIAKWWADTVRGTKTDLYIGLALYRAGSGTTLEPSWQAGEGVTEIKRQLEFNESLPEVKGSILFRQGFLSDPKLKGVSNYLKKTWGKCRPRKN</sequence>
<dbReference type="PANTHER" id="PTHR43405:SF1">
    <property type="entry name" value="GLYCOSYL HYDROLASE DIGH"/>
    <property type="match status" value="1"/>
</dbReference>
<keyword evidence="5" id="KW-1185">Reference proteome</keyword>
<dbReference type="InterPro" id="IPR003790">
    <property type="entry name" value="GHL10"/>
</dbReference>
<feature type="coiled-coil region" evidence="2">
    <location>
        <begin position="70"/>
        <end position="97"/>
    </location>
</feature>
<dbReference type="AlphaFoldDB" id="A6WZY4"/>
<keyword evidence="2" id="KW-0175">Coiled coil</keyword>
<evidence type="ECO:0000313" key="4">
    <source>
        <dbReference type="EMBL" id="ABS14538.1"/>
    </source>
</evidence>
<dbReference type="InterPro" id="IPR017853">
    <property type="entry name" value="GH"/>
</dbReference>
<feature type="domain" description="Glycosyl hydrolase-like 10" evidence="3">
    <location>
        <begin position="54"/>
        <end position="386"/>
    </location>
</feature>
<dbReference type="SUPFAM" id="SSF51445">
    <property type="entry name" value="(Trans)glycosidases"/>
    <property type="match status" value="1"/>
</dbReference>
<evidence type="ECO:0000259" key="3">
    <source>
        <dbReference type="Pfam" id="PF02638"/>
    </source>
</evidence>
<gene>
    <name evidence="4" type="ordered locus">Oant_1822</name>
</gene>
<reference evidence="4 5" key="1">
    <citation type="journal article" date="2011" name="J. Bacteriol.">
        <title>Genome of Ochrobactrum anthropi ATCC 49188 T, a versatile opportunistic pathogen and symbiont of several eukaryotic hosts.</title>
        <authorList>
            <person name="Chain P.S."/>
            <person name="Lang D.M."/>
            <person name="Comerci D.J."/>
            <person name="Malfatti S.A."/>
            <person name="Vergez L.M."/>
            <person name="Shin M."/>
            <person name="Ugalde R.A."/>
            <person name="Garcia E."/>
            <person name="Tolmasky M.E."/>
        </authorList>
    </citation>
    <scope>NUCLEOTIDE SEQUENCE [LARGE SCALE GENOMIC DNA]</scope>
    <source>
        <strain evidence="5">ATCC 49188 / DSM 6882 / CCUG 24695 / JCM 21032 / LMG 3331 / NBRC 15819 / NCTC 12168 / Alc 37</strain>
    </source>
</reference>
<dbReference type="PANTHER" id="PTHR43405">
    <property type="entry name" value="GLYCOSYL HYDROLASE DIGH"/>
    <property type="match status" value="1"/>
</dbReference>
<proteinExistence type="predicted"/>
<dbReference type="InterPro" id="IPR052177">
    <property type="entry name" value="Divisome_Glycosyl_Hydrolase"/>
</dbReference>
<protein>
    <recommendedName>
        <fullName evidence="3">Glycosyl hydrolase-like 10 domain-containing protein</fullName>
    </recommendedName>
</protein>
<name>A6WZY4_BRUA4</name>
<dbReference type="KEGG" id="oan:Oant_1822"/>